<name>A0A8X7USN6_BRACI</name>
<protein>
    <submittedName>
        <fullName evidence="1">Uncharacterized protein</fullName>
    </submittedName>
</protein>
<gene>
    <name evidence="1" type="ORF">Bca52824_047920</name>
</gene>
<dbReference type="Proteomes" id="UP000886595">
    <property type="component" value="Unassembled WGS sequence"/>
</dbReference>
<dbReference type="AlphaFoldDB" id="A0A8X7USN6"/>
<accession>A0A8X7USN6</accession>
<comment type="caution">
    <text evidence="1">The sequence shown here is derived from an EMBL/GenBank/DDBJ whole genome shotgun (WGS) entry which is preliminary data.</text>
</comment>
<organism evidence="1 2">
    <name type="scientific">Brassica carinata</name>
    <name type="common">Ethiopian mustard</name>
    <name type="synonym">Abyssinian cabbage</name>
    <dbReference type="NCBI Taxonomy" id="52824"/>
    <lineage>
        <taxon>Eukaryota</taxon>
        <taxon>Viridiplantae</taxon>
        <taxon>Streptophyta</taxon>
        <taxon>Embryophyta</taxon>
        <taxon>Tracheophyta</taxon>
        <taxon>Spermatophyta</taxon>
        <taxon>Magnoliopsida</taxon>
        <taxon>eudicotyledons</taxon>
        <taxon>Gunneridae</taxon>
        <taxon>Pentapetalae</taxon>
        <taxon>rosids</taxon>
        <taxon>malvids</taxon>
        <taxon>Brassicales</taxon>
        <taxon>Brassicaceae</taxon>
        <taxon>Brassiceae</taxon>
        <taxon>Brassica</taxon>
    </lineage>
</organism>
<keyword evidence="2" id="KW-1185">Reference proteome</keyword>
<sequence length="130" mass="14047">MTACSSSVRNNSLDASSMLLPNGSYSINANDCIRLSCEASQLRPTTWPTCPPTRCPGGESLFLGNTTSTSYANELELECPPLGSSLGHCGIYMWAAASETEDHYTVSHMLTPWQRPCSLRSLVWITSVGP</sequence>
<evidence type="ECO:0000313" key="1">
    <source>
        <dbReference type="EMBL" id="KAG2288316.1"/>
    </source>
</evidence>
<evidence type="ECO:0000313" key="2">
    <source>
        <dbReference type="Proteomes" id="UP000886595"/>
    </source>
</evidence>
<reference evidence="1 2" key="1">
    <citation type="submission" date="2020-02" db="EMBL/GenBank/DDBJ databases">
        <authorList>
            <person name="Ma Q."/>
            <person name="Huang Y."/>
            <person name="Song X."/>
            <person name="Pei D."/>
        </authorList>
    </citation>
    <scope>NUCLEOTIDE SEQUENCE [LARGE SCALE GENOMIC DNA]</scope>
    <source>
        <strain evidence="1">Sxm20200214</strain>
        <tissue evidence="1">Leaf</tissue>
    </source>
</reference>
<dbReference type="EMBL" id="JAAMPC010000010">
    <property type="protein sequence ID" value="KAG2288316.1"/>
    <property type="molecule type" value="Genomic_DNA"/>
</dbReference>
<proteinExistence type="predicted"/>